<sequence length="310" mass="33270">MSNKPNINVKVQQPQKQQIKLGFSAGNVKLKIAVMSGKGGVGKSLITAALAVGFALRGLKVGVLDADIYGPTIPKLLGLAGSSLYYDDKRDVIIPATGPLNIKVVSIDFLLPSEDSAVVWRGVLVSKAIEDFLSKTDWGDLDVMMIDLPPGTGDAPLTIAQALSGQLTGSIIVSAPGDVSGRIVKKAIDFSRKVKVPVIGVIENMCCFTCPDTGKTYYVFGEPEGKRMAEEANVSFLGEIPLDPRISEANNAGVPFLLKYPDIEASRKLMTVIDSLMGRFKDELSGQTKREIRLMKLPGEEESSGNEEDK</sequence>
<dbReference type="CDD" id="cd02037">
    <property type="entry name" value="Mrp_NBP35"/>
    <property type="match status" value="1"/>
</dbReference>
<reference evidence="9 10" key="1">
    <citation type="submission" date="2007-10" db="EMBL/GenBank/DDBJ databases">
        <title>Complete sequence of Caldivirga maquilingensis IC-167.</title>
        <authorList>
            <consortium name="US DOE Joint Genome Institute"/>
            <person name="Copeland A."/>
            <person name="Lucas S."/>
            <person name="Lapidus A."/>
            <person name="Barry K."/>
            <person name="Glavina del Rio T."/>
            <person name="Dalin E."/>
            <person name="Tice H."/>
            <person name="Pitluck S."/>
            <person name="Saunders E."/>
            <person name="Brettin T."/>
            <person name="Bruce D."/>
            <person name="Detter J.C."/>
            <person name="Han C."/>
            <person name="Schmutz J."/>
            <person name="Larimer F."/>
            <person name="Land M."/>
            <person name="Hauser L."/>
            <person name="Kyrpides N."/>
            <person name="Ivanova N."/>
            <person name="Biddle J.F."/>
            <person name="Zhang Z."/>
            <person name="Fitz-Gibbon S.T."/>
            <person name="Lowe T.M."/>
            <person name="Saltikov C."/>
            <person name="House C.H."/>
            <person name="Richardson P."/>
        </authorList>
    </citation>
    <scope>NUCLEOTIDE SEQUENCE [LARGE SCALE GENOMIC DNA]</scope>
    <source>
        <strain evidence="10">ATCC 700844 / DSM 13496 / JCM 10307 / IC-167</strain>
    </source>
</reference>
<evidence type="ECO:0000313" key="10">
    <source>
        <dbReference type="Proteomes" id="UP000001137"/>
    </source>
</evidence>
<evidence type="ECO:0000256" key="4">
    <source>
        <dbReference type="ARBA" id="ARBA00023004"/>
    </source>
</evidence>
<dbReference type="RefSeq" id="WP_012186760.1">
    <property type="nucleotide sequence ID" value="NC_009954.1"/>
</dbReference>
<dbReference type="PANTHER" id="PTHR42961:SF2">
    <property type="entry name" value="IRON-SULFUR PROTEIN NUBPL"/>
    <property type="match status" value="1"/>
</dbReference>
<gene>
    <name evidence="9" type="ordered locus">Cmaq_1718</name>
</gene>
<dbReference type="GO" id="GO:0046872">
    <property type="term" value="F:metal ion binding"/>
    <property type="evidence" value="ECO:0007669"/>
    <property type="project" value="UniProtKB-KW"/>
</dbReference>
<keyword evidence="3 8" id="KW-0067">ATP-binding</keyword>
<evidence type="ECO:0000256" key="2">
    <source>
        <dbReference type="ARBA" id="ARBA00022741"/>
    </source>
</evidence>
<dbReference type="Proteomes" id="UP000001137">
    <property type="component" value="Chromosome"/>
</dbReference>
<accession>A8MAG4</accession>
<dbReference type="KEGG" id="cma:Cmaq_1718"/>
<dbReference type="InterPro" id="IPR027417">
    <property type="entry name" value="P-loop_NTPase"/>
</dbReference>
<keyword evidence="8" id="KW-0378">Hydrolase</keyword>
<evidence type="ECO:0000313" key="9">
    <source>
        <dbReference type="EMBL" id="ABW02541.1"/>
    </source>
</evidence>
<keyword evidence="10" id="KW-1185">Reference proteome</keyword>
<feature type="binding site" evidence="8">
    <location>
        <begin position="37"/>
        <end position="44"/>
    </location>
    <ligand>
        <name>ATP</name>
        <dbReference type="ChEBI" id="CHEBI:30616"/>
    </ligand>
</feature>
<comment type="subunit">
    <text evidence="8">Homodimer.</text>
</comment>
<evidence type="ECO:0000256" key="3">
    <source>
        <dbReference type="ARBA" id="ARBA00022840"/>
    </source>
</evidence>
<dbReference type="AlphaFoldDB" id="A8MAG4"/>
<dbReference type="GO" id="GO:0016887">
    <property type="term" value="F:ATP hydrolysis activity"/>
    <property type="evidence" value="ECO:0007669"/>
    <property type="project" value="UniProtKB-UniRule"/>
</dbReference>
<comment type="similarity">
    <text evidence="8">Belongs to the Mrp/NBP35 ATP-binding proteins family.</text>
</comment>
<organism evidence="9 10">
    <name type="scientific">Caldivirga maquilingensis (strain ATCC 700844 / DSM 13496 / JCM 10307 / IC-167)</name>
    <dbReference type="NCBI Taxonomy" id="397948"/>
    <lineage>
        <taxon>Archaea</taxon>
        <taxon>Thermoproteota</taxon>
        <taxon>Thermoprotei</taxon>
        <taxon>Thermoproteales</taxon>
        <taxon>Thermoproteaceae</taxon>
        <taxon>Caldivirga</taxon>
    </lineage>
</organism>
<dbReference type="Pfam" id="PF10609">
    <property type="entry name" value="ParA"/>
    <property type="match status" value="1"/>
</dbReference>
<comment type="function">
    <text evidence="6 8">Binds and transfers iron-sulfur (Fe-S) clusters to target apoproteins. Can hydrolyze ATP.</text>
</comment>
<evidence type="ECO:0000256" key="5">
    <source>
        <dbReference type="ARBA" id="ARBA00023014"/>
    </source>
</evidence>
<evidence type="ECO:0000256" key="8">
    <source>
        <dbReference type="HAMAP-Rule" id="MF_02040"/>
    </source>
</evidence>
<dbReference type="Gene3D" id="3.40.50.300">
    <property type="entry name" value="P-loop containing nucleotide triphosphate hydrolases"/>
    <property type="match status" value="1"/>
</dbReference>
<dbReference type="GO" id="GO:0051539">
    <property type="term" value="F:4 iron, 4 sulfur cluster binding"/>
    <property type="evidence" value="ECO:0007669"/>
    <property type="project" value="TreeGrafter"/>
</dbReference>
<keyword evidence="4 8" id="KW-0408">Iron</keyword>
<evidence type="ECO:0000256" key="1">
    <source>
        <dbReference type="ARBA" id="ARBA00022723"/>
    </source>
</evidence>
<dbReference type="InterPro" id="IPR044304">
    <property type="entry name" value="NUBPL-like"/>
</dbReference>
<dbReference type="GO" id="GO:0016226">
    <property type="term" value="P:iron-sulfur cluster assembly"/>
    <property type="evidence" value="ECO:0007669"/>
    <property type="project" value="InterPro"/>
</dbReference>
<proteinExistence type="inferred from homology"/>
<dbReference type="FunFam" id="3.40.50.300:FF:001119">
    <property type="entry name" value="Iron-sulfur cluster carrier protein"/>
    <property type="match status" value="1"/>
</dbReference>
<dbReference type="InterPro" id="IPR019591">
    <property type="entry name" value="Mrp/NBP35_ATP-bd"/>
</dbReference>
<dbReference type="InterPro" id="IPR033756">
    <property type="entry name" value="YlxH/NBP35"/>
</dbReference>
<name>A8MAG4_CALMQ</name>
<protein>
    <recommendedName>
        <fullName evidence="7 8">Iron-sulfur cluster carrier protein</fullName>
    </recommendedName>
</protein>
<dbReference type="eggNOG" id="arCOG00585">
    <property type="taxonomic scope" value="Archaea"/>
</dbReference>
<dbReference type="GO" id="GO:0005524">
    <property type="term" value="F:ATP binding"/>
    <property type="evidence" value="ECO:0007669"/>
    <property type="project" value="UniProtKB-UniRule"/>
</dbReference>
<dbReference type="HOGENOM" id="CLU_024839_0_1_2"/>
<keyword evidence="5 8" id="KW-0411">Iron-sulfur</keyword>
<dbReference type="PANTHER" id="PTHR42961">
    <property type="entry name" value="IRON-SULFUR PROTEIN NUBPL"/>
    <property type="match status" value="1"/>
</dbReference>
<dbReference type="GeneID" id="5709417"/>
<evidence type="ECO:0000256" key="7">
    <source>
        <dbReference type="ARBA" id="ARBA00074706"/>
    </source>
</evidence>
<dbReference type="SUPFAM" id="SSF52540">
    <property type="entry name" value="P-loop containing nucleoside triphosphate hydrolases"/>
    <property type="match status" value="1"/>
</dbReference>
<dbReference type="EMBL" id="CP000852">
    <property type="protein sequence ID" value="ABW02541.1"/>
    <property type="molecule type" value="Genomic_DNA"/>
</dbReference>
<dbReference type="HAMAP" id="MF_02040">
    <property type="entry name" value="Mrp_NBP35"/>
    <property type="match status" value="1"/>
</dbReference>
<keyword evidence="2 8" id="KW-0547">Nucleotide-binding</keyword>
<dbReference type="PROSITE" id="PS01215">
    <property type="entry name" value="MRP"/>
    <property type="match status" value="1"/>
</dbReference>
<dbReference type="STRING" id="397948.Cmaq_1718"/>
<dbReference type="InterPro" id="IPR000808">
    <property type="entry name" value="Mrp-like_CS"/>
</dbReference>
<dbReference type="GO" id="GO:0140663">
    <property type="term" value="F:ATP-dependent FeS chaperone activity"/>
    <property type="evidence" value="ECO:0007669"/>
    <property type="project" value="InterPro"/>
</dbReference>
<keyword evidence="1 8" id="KW-0479">Metal-binding</keyword>
<dbReference type="OrthoDB" id="8297at2157"/>
<evidence type="ECO:0000256" key="6">
    <source>
        <dbReference type="ARBA" id="ARBA00058094"/>
    </source>
</evidence>